<organism evidence="1 2">
    <name type="scientific">Araneus ventricosus</name>
    <name type="common">Orbweaver spider</name>
    <name type="synonym">Epeira ventricosa</name>
    <dbReference type="NCBI Taxonomy" id="182803"/>
    <lineage>
        <taxon>Eukaryota</taxon>
        <taxon>Metazoa</taxon>
        <taxon>Ecdysozoa</taxon>
        <taxon>Arthropoda</taxon>
        <taxon>Chelicerata</taxon>
        <taxon>Arachnida</taxon>
        <taxon>Araneae</taxon>
        <taxon>Araneomorphae</taxon>
        <taxon>Entelegynae</taxon>
        <taxon>Araneoidea</taxon>
        <taxon>Araneidae</taxon>
        <taxon>Araneus</taxon>
    </lineage>
</organism>
<keyword evidence="2" id="KW-1185">Reference proteome</keyword>
<dbReference type="AlphaFoldDB" id="A0A4Y2RWV2"/>
<name>A0A4Y2RWV2_ARAVE</name>
<evidence type="ECO:0000313" key="2">
    <source>
        <dbReference type="Proteomes" id="UP000499080"/>
    </source>
</evidence>
<reference evidence="1 2" key="1">
    <citation type="journal article" date="2019" name="Sci. Rep.">
        <title>Orb-weaving spider Araneus ventricosus genome elucidates the spidroin gene catalogue.</title>
        <authorList>
            <person name="Kono N."/>
            <person name="Nakamura H."/>
            <person name="Ohtoshi R."/>
            <person name="Moran D.A.P."/>
            <person name="Shinohara A."/>
            <person name="Yoshida Y."/>
            <person name="Fujiwara M."/>
            <person name="Mori M."/>
            <person name="Tomita M."/>
            <person name="Arakawa K."/>
        </authorList>
    </citation>
    <scope>NUCLEOTIDE SEQUENCE [LARGE SCALE GENOMIC DNA]</scope>
</reference>
<sequence>MQFYRTELKTRRQKPGERLHVSAADVERLMSLAYAECPLDIRDGLEIQFFVDTIRDEEMQLSMRLRDFTYLKSALAYSMRFESGKSASKISLHARSLETKDVTWKEKDDKFESLLKAMEKLVNSLAAERNAPRRNPYASE</sequence>
<dbReference type="PANTHER" id="PTHR45823:SF1">
    <property type="entry name" value="T-SNARE COILED-COIL HOMOLOGY DOMAIN-CONTAINING PROTEIN"/>
    <property type="match status" value="1"/>
</dbReference>
<dbReference type="PANTHER" id="PTHR45823">
    <property type="entry name" value="T-SNARE COILED-COIL HOMOLOGY DOMAIN-CONTAINING PROTEIN"/>
    <property type="match status" value="1"/>
</dbReference>
<gene>
    <name evidence="1" type="ORF">AVEN_273285_1</name>
</gene>
<evidence type="ECO:0000313" key="1">
    <source>
        <dbReference type="EMBL" id="GBN80211.1"/>
    </source>
</evidence>
<proteinExistence type="predicted"/>
<dbReference type="EMBL" id="BGPR01018817">
    <property type="protein sequence ID" value="GBN80211.1"/>
    <property type="molecule type" value="Genomic_DNA"/>
</dbReference>
<comment type="caution">
    <text evidence="1">The sequence shown here is derived from an EMBL/GenBank/DDBJ whole genome shotgun (WGS) entry which is preliminary data.</text>
</comment>
<accession>A0A4Y2RWV2</accession>
<protein>
    <submittedName>
        <fullName evidence="1">Uncharacterized protein</fullName>
    </submittedName>
</protein>
<dbReference type="Proteomes" id="UP000499080">
    <property type="component" value="Unassembled WGS sequence"/>
</dbReference>
<dbReference type="OrthoDB" id="7616980at2759"/>